<dbReference type="GO" id="GO:0000977">
    <property type="term" value="F:RNA polymerase II transcription regulatory region sequence-specific DNA binding"/>
    <property type="evidence" value="ECO:0007669"/>
    <property type="project" value="TreeGrafter"/>
</dbReference>
<dbReference type="EnsemblMetazoa" id="tetur21g02640.1">
    <property type="protein sequence ID" value="tetur21g02640.1"/>
    <property type="gene ID" value="tetur21g02640"/>
</dbReference>
<feature type="region of interest" description="Disordered" evidence="2">
    <location>
        <begin position="26"/>
        <end position="63"/>
    </location>
</feature>
<keyword evidence="1" id="KW-0862">Zinc</keyword>
<dbReference type="EMBL" id="CAEY01000550">
    <property type="status" value="NOT_ANNOTATED_CDS"/>
    <property type="molecule type" value="Genomic_DNA"/>
</dbReference>
<feature type="compositionally biased region" description="Polar residues" evidence="2">
    <location>
        <begin position="604"/>
        <end position="613"/>
    </location>
</feature>
<reference evidence="5" key="1">
    <citation type="submission" date="2011-08" db="EMBL/GenBank/DDBJ databases">
        <authorList>
            <person name="Rombauts S."/>
        </authorList>
    </citation>
    <scope>NUCLEOTIDE SEQUENCE</scope>
    <source>
        <strain evidence="5">London</strain>
    </source>
</reference>
<feature type="compositionally biased region" description="Low complexity" evidence="2">
    <location>
        <begin position="51"/>
        <end position="63"/>
    </location>
</feature>
<dbReference type="InterPro" id="IPR013087">
    <property type="entry name" value="Znf_C2H2_type"/>
</dbReference>
<dbReference type="PANTHER" id="PTHR12451">
    <property type="entry name" value="TRANSCRIPTION FACTOR CASTOR PROTEIN MING -RELATED"/>
    <property type="match status" value="1"/>
</dbReference>
<dbReference type="PROSITE" id="PS00028">
    <property type="entry name" value="ZINC_FINGER_C2H2_1"/>
    <property type="match status" value="4"/>
</dbReference>
<evidence type="ECO:0000259" key="3">
    <source>
        <dbReference type="PROSITE" id="PS50157"/>
    </source>
</evidence>
<name>T1KU98_TETUR</name>
<dbReference type="GO" id="GO:0008270">
    <property type="term" value="F:zinc ion binding"/>
    <property type="evidence" value="ECO:0007669"/>
    <property type="project" value="UniProtKB-KW"/>
</dbReference>
<dbReference type="PROSITE" id="PS50157">
    <property type="entry name" value="ZINC_FINGER_C2H2_2"/>
    <property type="match status" value="1"/>
</dbReference>
<feature type="compositionally biased region" description="Polar residues" evidence="2">
    <location>
        <begin position="556"/>
        <end position="573"/>
    </location>
</feature>
<feature type="compositionally biased region" description="Basic residues" evidence="2">
    <location>
        <begin position="580"/>
        <end position="589"/>
    </location>
</feature>
<keyword evidence="1" id="KW-0479">Metal-binding</keyword>
<evidence type="ECO:0000313" key="4">
    <source>
        <dbReference type="EnsemblMetazoa" id="tetur21g02640.1"/>
    </source>
</evidence>
<dbReference type="SMART" id="SM00355">
    <property type="entry name" value="ZnF_C2H2"/>
    <property type="match status" value="7"/>
</dbReference>
<accession>T1KU98</accession>
<dbReference type="HOGENOM" id="CLU_339592_0_0_1"/>
<sequence>MFVLPSQGMDEDKPFDLSVKPINNNNNNITNNITNNNNNNNNHHHHHNHSTKLSSSNSSGNASKLTNFGPAPWIDRSLITPPSAILQGTLGAELDIISGNKVDYTNYVKRYANALDCGSELCRDRQYREHFHCLDCYSKVFVKKEEMIRHFKWHKKRDESLRNGFLRFSSLDDCSEKFPNCPHRMKQTHYHCLKPGCRKIYISTSDVSMHASCHRKDAAIIEQGFQRFRAAENCLLPSCTFYGRKTTHFHCIRDSCGYTFKNKADIEKHKTYHSKDEQLCRDGYKKFMKHEACTFDDCRLSRNSNHIHCIRIGCNTVLQSTSQLYSHKKKHERKESELGIKKLQLATDMLRQIKEKESSSMEEGTSEDDLNGCNNNTMNSLSAEIENLTNDIQNNSSSITLENIIGLILDQVYLETYTKFNSDMRCFQSDCSYKYKEHYHCNKCEISVSRDNLQKHAKEHLMEEEATKLLLEESEEGKNCREDCPLFRKETHYHCRMYGCNFVIDMNDTSFKRLDHYKLHEEQQILMASNDPNPESEPSSAASSAPSNASDRPASGLSQPITQTYPTGTTLTSIDGFPIFKRKRGRPPKNKPESISDGYYPSGPRSNLTENSNPPGPHANLPLPLGSLLNLAATVAVACLGRDLFPGAPNFGRPNFGLGGVGGRPGGLGALGSTGNGLGEGLIPIPLLPQTKPELEDGFYVFNDGLPCPFESCCFMLRKHFHCSKPRCYFVTDKDDVKSRREHSKDFHDFIDIKEGFAFYDNLVNCCLPGCRYSKISTHFHCIRPGCFYAFQRYHEMSDHEKQHANGNKNNHLNGFSHLRDADNCSPPDRGLDENSR</sequence>
<organism evidence="4 5">
    <name type="scientific">Tetranychus urticae</name>
    <name type="common">Two-spotted spider mite</name>
    <dbReference type="NCBI Taxonomy" id="32264"/>
    <lineage>
        <taxon>Eukaryota</taxon>
        <taxon>Metazoa</taxon>
        <taxon>Ecdysozoa</taxon>
        <taxon>Arthropoda</taxon>
        <taxon>Chelicerata</taxon>
        <taxon>Arachnida</taxon>
        <taxon>Acari</taxon>
        <taxon>Acariformes</taxon>
        <taxon>Trombidiformes</taxon>
        <taxon>Prostigmata</taxon>
        <taxon>Eleutherengona</taxon>
        <taxon>Raphignathae</taxon>
        <taxon>Tetranychoidea</taxon>
        <taxon>Tetranychidae</taxon>
        <taxon>Tetranychus</taxon>
    </lineage>
</organism>
<evidence type="ECO:0000313" key="5">
    <source>
        <dbReference type="Proteomes" id="UP000015104"/>
    </source>
</evidence>
<dbReference type="KEGG" id="tut:107367361"/>
<feature type="compositionally biased region" description="Low complexity" evidence="2">
    <location>
        <begin position="529"/>
        <end position="555"/>
    </location>
</feature>
<dbReference type="GO" id="GO:0000981">
    <property type="term" value="F:DNA-binding transcription factor activity, RNA polymerase II-specific"/>
    <property type="evidence" value="ECO:0007669"/>
    <property type="project" value="TreeGrafter"/>
</dbReference>
<evidence type="ECO:0000256" key="1">
    <source>
        <dbReference type="PROSITE-ProRule" id="PRU00042"/>
    </source>
</evidence>
<gene>
    <name evidence="4" type="primary">107367361</name>
</gene>
<feature type="compositionally biased region" description="Low complexity" evidence="2">
    <location>
        <begin position="26"/>
        <end position="41"/>
    </location>
</feature>
<dbReference type="Proteomes" id="UP000015104">
    <property type="component" value="Unassembled WGS sequence"/>
</dbReference>
<dbReference type="GO" id="GO:0045664">
    <property type="term" value="P:regulation of neuron differentiation"/>
    <property type="evidence" value="ECO:0007669"/>
    <property type="project" value="TreeGrafter"/>
</dbReference>
<dbReference type="GO" id="GO:0045944">
    <property type="term" value="P:positive regulation of transcription by RNA polymerase II"/>
    <property type="evidence" value="ECO:0007669"/>
    <property type="project" value="TreeGrafter"/>
</dbReference>
<feature type="domain" description="C2H2-type" evidence="3">
    <location>
        <begin position="249"/>
        <end position="278"/>
    </location>
</feature>
<keyword evidence="1" id="KW-0863">Zinc-finger</keyword>
<keyword evidence="5" id="KW-1185">Reference proteome</keyword>
<dbReference type="InterPro" id="IPR040373">
    <property type="entry name" value="CASZ1"/>
</dbReference>
<dbReference type="PANTHER" id="PTHR12451:SF0">
    <property type="entry name" value="ZINC FINGER PROTEIN CASTOR HOMOLOG 1"/>
    <property type="match status" value="1"/>
</dbReference>
<reference evidence="4" key="2">
    <citation type="submission" date="2015-06" db="UniProtKB">
        <authorList>
            <consortium name="EnsemblMetazoa"/>
        </authorList>
    </citation>
    <scope>IDENTIFICATION</scope>
</reference>
<dbReference type="AlphaFoldDB" id="T1KU98"/>
<proteinExistence type="predicted"/>
<dbReference type="OMA" id="HASCHRK"/>
<evidence type="ECO:0000256" key="2">
    <source>
        <dbReference type="SAM" id="MobiDB-lite"/>
    </source>
</evidence>
<feature type="region of interest" description="Disordered" evidence="2">
    <location>
        <begin position="529"/>
        <end position="619"/>
    </location>
</feature>
<protein>
    <recommendedName>
        <fullName evidence="3">C2H2-type domain-containing protein</fullName>
    </recommendedName>
</protein>
<dbReference type="GO" id="GO:0005634">
    <property type="term" value="C:nucleus"/>
    <property type="evidence" value="ECO:0007669"/>
    <property type="project" value="TreeGrafter"/>
</dbReference>
<dbReference type="eggNOG" id="KOG4377">
    <property type="taxonomic scope" value="Eukaryota"/>
</dbReference>
<dbReference type="OrthoDB" id="10063916at2759"/>